<dbReference type="EMBL" id="CM003612">
    <property type="protein sequence ID" value="KYP58589.1"/>
    <property type="molecule type" value="Genomic_DNA"/>
</dbReference>
<gene>
    <name evidence="3" type="ORF">KK1_014003</name>
</gene>
<organism evidence="3 4">
    <name type="scientific">Cajanus cajan</name>
    <name type="common">Pigeon pea</name>
    <name type="synonym">Cajanus indicus</name>
    <dbReference type="NCBI Taxonomy" id="3821"/>
    <lineage>
        <taxon>Eukaryota</taxon>
        <taxon>Viridiplantae</taxon>
        <taxon>Streptophyta</taxon>
        <taxon>Embryophyta</taxon>
        <taxon>Tracheophyta</taxon>
        <taxon>Spermatophyta</taxon>
        <taxon>Magnoliopsida</taxon>
        <taxon>eudicotyledons</taxon>
        <taxon>Gunneridae</taxon>
        <taxon>Pentapetalae</taxon>
        <taxon>rosids</taxon>
        <taxon>fabids</taxon>
        <taxon>Fabales</taxon>
        <taxon>Fabaceae</taxon>
        <taxon>Papilionoideae</taxon>
        <taxon>50 kb inversion clade</taxon>
        <taxon>NPAAA clade</taxon>
        <taxon>indigoferoid/millettioid clade</taxon>
        <taxon>Phaseoleae</taxon>
        <taxon>Cajanus</taxon>
    </lineage>
</organism>
<dbReference type="SUPFAM" id="SSF53098">
    <property type="entry name" value="Ribonuclease H-like"/>
    <property type="match status" value="1"/>
</dbReference>
<dbReference type="InterPro" id="IPR029472">
    <property type="entry name" value="Copia-like_N"/>
</dbReference>
<evidence type="ECO:0000313" key="3">
    <source>
        <dbReference type="EMBL" id="KYP58589.1"/>
    </source>
</evidence>
<proteinExistence type="predicted"/>
<dbReference type="PANTHER" id="PTHR11439">
    <property type="entry name" value="GAG-POL-RELATED RETROTRANSPOSON"/>
    <property type="match status" value="1"/>
</dbReference>
<feature type="domain" description="Retrovirus-related Pol polyprotein from transposon TNT 1-94-like beta-barrel" evidence="2">
    <location>
        <begin position="106"/>
        <end position="176"/>
    </location>
</feature>
<evidence type="ECO:0000313" key="4">
    <source>
        <dbReference type="Proteomes" id="UP000075243"/>
    </source>
</evidence>
<accession>A0A151SUY3</accession>
<dbReference type="Pfam" id="PF22936">
    <property type="entry name" value="Pol_BBD"/>
    <property type="match status" value="1"/>
</dbReference>
<dbReference type="Proteomes" id="UP000075243">
    <property type="component" value="Chromosome 10"/>
</dbReference>
<dbReference type="GO" id="GO:0003676">
    <property type="term" value="F:nucleic acid binding"/>
    <property type="evidence" value="ECO:0007669"/>
    <property type="project" value="InterPro"/>
</dbReference>
<dbReference type="InterPro" id="IPR054722">
    <property type="entry name" value="PolX-like_BBD"/>
</dbReference>
<dbReference type="OMA" id="HQESENI"/>
<feature type="domain" description="Retrotransposon Copia-like N-terminal" evidence="1">
    <location>
        <begin position="16"/>
        <end position="63"/>
    </location>
</feature>
<protein>
    <submittedName>
        <fullName evidence="3">Copia protein</fullName>
    </submittedName>
</protein>
<evidence type="ECO:0000259" key="2">
    <source>
        <dbReference type="Pfam" id="PF22936"/>
    </source>
</evidence>
<dbReference type="PANTHER" id="PTHR11439:SF498">
    <property type="entry name" value="DNAK FAMILY PROTEIN"/>
    <property type="match status" value="1"/>
</dbReference>
<sequence length="364" mass="41239">MNIDPSKDPTSQYYLHPSENPSLVLVSFVLDGPNYQQWSHSFRISLVSKNKLGFIDGTIVAPARSNTLFLAWETNNSHVSNQVSATPGASDHSGQIGNTSSSFSSWVLDSGAIDHICYCLSHFTSYHKIKPIHVTLPNGNKVVANYSSSVFLTLDHVLHNVLYIPSYSFNLLSIGNNFVSNKYFDLIHVDLWGPYSIPSIHGHKYFLTIVDDHSRYTWISFFLKLKSETKNFFSSDPSLQLKAAYNDSDWASCSETRRSITGYSVYLGSSLISWKSKKQSTISRSSCEAEYRAMASVTCDIQWLTFLLQDLQIPFKAPTLLYCDNQSTLHIAANPVFHERTKHYLSCFYITQCSLSLYKRYLYV</sequence>
<reference evidence="3 4" key="1">
    <citation type="journal article" date="2012" name="Nat. Biotechnol.">
        <title>Draft genome sequence of pigeonpea (Cajanus cajan), an orphan legume crop of resource-poor farmers.</title>
        <authorList>
            <person name="Varshney R.K."/>
            <person name="Chen W."/>
            <person name="Li Y."/>
            <person name="Bharti A.K."/>
            <person name="Saxena R.K."/>
            <person name="Schlueter J.A."/>
            <person name="Donoghue M.T."/>
            <person name="Azam S."/>
            <person name="Fan G."/>
            <person name="Whaley A.M."/>
            <person name="Farmer A.D."/>
            <person name="Sheridan J."/>
            <person name="Iwata A."/>
            <person name="Tuteja R."/>
            <person name="Penmetsa R.V."/>
            <person name="Wu W."/>
            <person name="Upadhyaya H.D."/>
            <person name="Yang S.P."/>
            <person name="Shah T."/>
            <person name="Saxena K.B."/>
            <person name="Michael T."/>
            <person name="McCombie W.R."/>
            <person name="Yang B."/>
            <person name="Zhang G."/>
            <person name="Yang H."/>
            <person name="Wang J."/>
            <person name="Spillane C."/>
            <person name="Cook D.R."/>
            <person name="May G.D."/>
            <person name="Xu X."/>
            <person name="Jackson S.A."/>
        </authorList>
    </citation>
    <scope>NUCLEOTIDE SEQUENCE [LARGE SCALE GENOMIC DNA]</scope>
    <source>
        <strain evidence="4">cv. Asha</strain>
    </source>
</reference>
<keyword evidence="4" id="KW-1185">Reference proteome</keyword>
<dbReference type="InterPro" id="IPR012337">
    <property type="entry name" value="RNaseH-like_sf"/>
</dbReference>
<dbReference type="Gramene" id="C.cajan_13587.t">
    <property type="protein sequence ID" value="C.cajan_13587.t"/>
    <property type="gene ID" value="C.cajan_13587"/>
</dbReference>
<dbReference type="Pfam" id="PF14244">
    <property type="entry name" value="Retrotran_gag_3"/>
    <property type="match status" value="1"/>
</dbReference>
<dbReference type="Gene3D" id="3.30.420.10">
    <property type="entry name" value="Ribonuclease H-like superfamily/Ribonuclease H"/>
    <property type="match status" value="1"/>
</dbReference>
<dbReference type="AlphaFoldDB" id="A0A151SUY3"/>
<name>A0A151SUY3_CAJCA</name>
<evidence type="ECO:0000259" key="1">
    <source>
        <dbReference type="Pfam" id="PF14244"/>
    </source>
</evidence>
<dbReference type="InterPro" id="IPR036397">
    <property type="entry name" value="RNaseH_sf"/>
</dbReference>
<dbReference type="CDD" id="cd09272">
    <property type="entry name" value="RNase_HI_RT_Ty1"/>
    <property type="match status" value="1"/>
</dbReference>